<dbReference type="InterPro" id="IPR011051">
    <property type="entry name" value="RmlC_Cupin_sf"/>
</dbReference>
<dbReference type="SUPFAM" id="SSF51182">
    <property type="entry name" value="RmlC-like cupins"/>
    <property type="match status" value="1"/>
</dbReference>
<organism evidence="2 3">
    <name type="scientific">Sporomusa malonica</name>
    <dbReference type="NCBI Taxonomy" id="112901"/>
    <lineage>
        <taxon>Bacteria</taxon>
        <taxon>Bacillati</taxon>
        <taxon>Bacillota</taxon>
        <taxon>Negativicutes</taxon>
        <taxon>Selenomonadales</taxon>
        <taxon>Sporomusaceae</taxon>
        <taxon>Sporomusa</taxon>
    </lineage>
</organism>
<accession>A0A1W1ZQF5</accession>
<dbReference type="AlphaFoldDB" id="A0A1W1ZQF5"/>
<dbReference type="Proteomes" id="UP000192738">
    <property type="component" value="Unassembled WGS sequence"/>
</dbReference>
<dbReference type="OrthoDB" id="9811153at2"/>
<evidence type="ECO:0000313" key="2">
    <source>
        <dbReference type="EMBL" id="SMC50597.1"/>
    </source>
</evidence>
<keyword evidence="3" id="KW-1185">Reference proteome</keyword>
<dbReference type="Gene3D" id="2.60.120.10">
    <property type="entry name" value="Jelly Rolls"/>
    <property type="match status" value="1"/>
</dbReference>
<dbReference type="InterPro" id="IPR052535">
    <property type="entry name" value="Bacilysin_H2HPP_isomerase"/>
</dbReference>
<dbReference type="InterPro" id="IPR014710">
    <property type="entry name" value="RmlC-like_jellyroll"/>
</dbReference>
<dbReference type="PANTHER" id="PTHR40112">
    <property type="entry name" value="H2HPP ISOMERASE"/>
    <property type="match status" value="1"/>
</dbReference>
<protein>
    <submittedName>
        <fullName evidence="2">Cupin domain-containing protein</fullName>
    </submittedName>
</protein>
<gene>
    <name evidence="2" type="ORF">SAMN04488500_104113</name>
</gene>
<dbReference type="EMBL" id="FWXI01000004">
    <property type="protein sequence ID" value="SMC50597.1"/>
    <property type="molecule type" value="Genomic_DNA"/>
</dbReference>
<reference evidence="2 3" key="1">
    <citation type="submission" date="2017-04" db="EMBL/GenBank/DDBJ databases">
        <authorList>
            <person name="Afonso C.L."/>
            <person name="Miller P.J."/>
            <person name="Scott M.A."/>
            <person name="Spackman E."/>
            <person name="Goraichik I."/>
            <person name="Dimitrov K.M."/>
            <person name="Suarez D.L."/>
            <person name="Swayne D.E."/>
        </authorList>
    </citation>
    <scope>NUCLEOTIDE SEQUENCE [LARGE SCALE GENOMIC DNA]</scope>
    <source>
        <strain evidence="2 3">DSM 5090</strain>
    </source>
</reference>
<evidence type="ECO:0000313" key="3">
    <source>
        <dbReference type="Proteomes" id="UP000192738"/>
    </source>
</evidence>
<dbReference type="InterPro" id="IPR013096">
    <property type="entry name" value="Cupin_2"/>
</dbReference>
<dbReference type="CDD" id="cd02238">
    <property type="entry name" value="cupin_KdgF"/>
    <property type="match status" value="1"/>
</dbReference>
<proteinExistence type="predicted"/>
<dbReference type="STRING" id="112901.SAMN04488500_104113"/>
<feature type="domain" description="Cupin type-2" evidence="1">
    <location>
        <begin position="30"/>
        <end position="90"/>
    </location>
</feature>
<dbReference type="PANTHER" id="PTHR40112:SF1">
    <property type="entry name" value="H2HPP ISOMERASE"/>
    <property type="match status" value="1"/>
</dbReference>
<dbReference type="Pfam" id="PF07883">
    <property type="entry name" value="Cupin_2"/>
    <property type="match status" value="1"/>
</dbReference>
<dbReference type="PIRSF" id="PIRSF029883">
    <property type="entry name" value="KdgF"/>
    <property type="match status" value="1"/>
</dbReference>
<sequence>MSENKLPYVQLDEKTTRRVLTYGEGLMLVEFVFQKGGVGQPHSHAEHEQVGYIAQGSFELIIGDEKRIIKKGDTYYAPRNMVHGVVALEDNSIIIDTFTPIRADFL</sequence>
<dbReference type="InterPro" id="IPR025499">
    <property type="entry name" value="KdgF"/>
</dbReference>
<name>A0A1W1ZQF5_9FIRM</name>
<evidence type="ECO:0000259" key="1">
    <source>
        <dbReference type="Pfam" id="PF07883"/>
    </source>
</evidence>
<dbReference type="RefSeq" id="WP_084574774.1">
    <property type="nucleotide sequence ID" value="NZ_CP155572.1"/>
</dbReference>